<comment type="caution">
    <text evidence="2">The sequence shown here is derived from an EMBL/GenBank/DDBJ whole genome shotgun (WGS) entry which is preliminary data.</text>
</comment>
<gene>
    <name evidence="2" type="ORF">ALTATR162_LOCUS5805</name>
</gene>
<dbReference type="RefSeq" id="XP_043169360.1">
    <property type="nucleotide sequence ID" value="XM_043313425.1"/>
</dbReference>
<sequence>MGITTGSSVGNTFELVYSRSIHVLSSSSMSIPPQDRSRDDPPSPPPQPPPSPAHWNRLVSLDFLAPLEI</sequence>
<dbReference type="Proteomes" id="UP000676310">
    <property type="component" value="Unassembled WGS sequence"/>
</dbReference>
<dbReference type="EMBL" id="CAJRGZ010000019">
    <property type="protein sequence ID" value="CAG5160385.1"/>
    <property type="molecule type" value="Genomic_DNA"/>
</dbReference>
<reference evidence="2" key="1">
    <citation type="submission" date="2021-05" db="EMBL/GenBank/DDBJ databases">
        <authorList>
            <person name="Stam R."/>
        </authorList>
    </citation>
    <scope>NUCLEOTIDE SEQUENCE</scope>
    <source>
        <strain evidence="2">CS162</strain>
    </source>
</reference>
<feature type="compositionally biased region" description="Pro residues" evidence="1">
    <location>
        <begin position="42"/>
        <end position="52"/>
    </location>
</feature>
<proteinExistence type="predicted"/>
<evidence type="ECO:0000313" key="3">
    <source>
        <dbReference type="Proteomes" id="UP000676310"/>
    </source>
</evidence>
<organism evidence="2 3">
    <name type="scientific">Alternaria atra</name>
    <dbReference type="NCBI Taxonomy" id="119953"/>
    <lineage>
        <taxon>Eukaryota</taxon>
        <taxon>Fungi</taxon>
        <taxon>Dikarya</taxon>
        <taxon>Ascomycota</taxon>
        <taxon>Pezizomycotina</taxon>
        <taxon>Dothideomycetes</taxon>
        <taxon>Pleosporomycetidae</taxon>
        <taxon>Pleosporales</taxon>
        <taxon>Pleosporineae</taxon>
        <taxon>Pleosporaceae</taxon>
        <taxon>Alternaria</taxon>
        <taxon>Alternaria sect. Ulocladioides</taxon>
    </lineage>
</organism>
<keyword evidence="3" id="KW-1185">Reference proteome</keyword>
<evidence type="ECO:0000313" key="2">
    <source>
        <dbReference type="EMBL" id="CAG5160385.1"/>
    </source>
</evidence>
<feature type="region of interest" description="Disordered" evidence="1">
    <location>
        <begin position="26"/>
        <end position="55"/>
    </location>
</feature>
<dbReference type="GeneID" id="67017624"/>
<protein>
    <submittedName>
        <fullName evidence="2">Uncharacterized protein</fullName>
    </submittedName>
</protein>
<dbReference type="AlphaFoldDB" id="A0A8J2N093"/>
<accession>A0A8J2N093</accession>
<evidence type="ECO:0000256" key="1">
    <source>
        <dbReference type="SAM" id="MobiDB-lite"/>
    </source>
</evidence>
<name>A0A8J2N093_9PLEO</name>